<evidence type="ECO:0000256" key="2">
    <source>
        <dbReference type="ARBA" id="ARBA00022692"/>
    </source>
</evidence>
<comment type="subcellular location">
    <subcellularLocation>
        <location evidence="1">Membrane</location>
    </subcellularLocation>
</comment>
<accession>A0A1C3W9R5</accession>
<feature type="transmembrane region" description="Helical" evidence="5">
    <location>
        <begin position="109"/>
        <end position="132"/>
    </location>
</feature>
<feature type="transmembrane region" description="Helical" evidence="5">
    <location>
        <begin position="58"/>
        <end position="78"/>
    </location>
</feature>
<dbReference type="GO" id="GO:0022857">
    <property type="term" value="F:transmembrane transporter activity"/>
    <property type="evidence" value="ECO:0007669"/>
    <property type="project" value="InterPro"/>
</dbReference>
<dbReference type="Pfam" id="PF00083">
    <property type="entry name" value="Sugar_tr"/>
    <property type="match status" value="1"/>
</dbReference>
<dbReference type="InterPro" id="IPR011701">
    <property type="entry name" value="MFS"/>
</dbReference>
<dbReference type="AlphaFoldDB" id="A0A1C3W9R5"/>
<evidence type="ECO:0000256" key="5">
    <source>
        <dbReference type="SAM" id="Phobius"/>
    </source>
</evidence>
<dbReference type="PANTHER" id="PTHR23521">
    <property type="entry name" value="TRANSPORTER MFS SUPERFAMILY"/>
    <property type="match status" value="1"/>
</dbReference>
<dbReference type="Pfam" id="PF07690">
    <property type="entry name" value="MFS_1"/>
    <property type="match status" value="1"/>
</dbReference>
<evidence type="ECO:0000259" key="6">
    <source>
        <dbReference type="PROSITE" id="PS50850"/>
    </source>
</evidence>
<dbReference type="PANTHER" id="PTHR23521:SF3">
    <property type="entry name" value="MFS TRANSPORTER"/>
    <property type="match status" value="1"/>
</dbReference>
<dbReference type="RefSeq" id="WP_051963748.1">
    <property type="nucleotide sequence ID" value="NZ_FMAF01000009.1"/>
</dbReference>
<feature type="transmembrane region" description="Helical" evidence="5">
    <location>
        <begin position="316"/>
        <end position="339"/>
    </location>
</feature>
<feature type="transmembrane region" description="Helical" evidence="5">
    <location>
        <begin position="20"/>
        <end position="38"/>
    </location>
</feature>
<organism evidence="7 8">
    <name type="scientific">Rhizobium lusitanum</name>
    <dbReference type="NCBI Taxonomy" id="293958"/>
    <lineage>
        <taxon>Bacteria</taxon>
        <taxon>Pseudomonadati</taxon>
        <taxon>Pseudomonadota</taxon>
        <taxon>Alphaproteobacteria</taxon>
        <taxon>Hyphomicrobiales</taxon>
        <taxon>Rhizobiaceae</taxon>
        <taxon>Rhizobium/Agrobacterium group</taxon>
        <taxon>Rhizobium</taxon>
    </lineage>
</organism>
<evidence type="ECO:0000313" key="8">
    <source>
        <dbReference type="Proteomes" id="UP000199205"/>
    </source>
</evidence>
<protein>
    <submittedName>
        <fullName evidence="7">Major Facilitator Superfamily protein</fullName>
    </submittedName>
</protein>
<dbReference type="CDD" id="cd17477">
    <property type="entry name" value="MFS_YcaD_like"/>
    <property type="match status" value="1"/>
</dbReference>
<evidence type="ECO:0000256" key="1">
    <source>
        <dbReference type="ARBA" id="ARBA00004370"/>
    </source>
</evidence>
<dbReference type="InterPro" id="IPR005828">
    <property type="entry name" value="MFS_sugar_transport-like"/>
</dbReference>
<dbReference type="OrthoDB" id="9797524at2"/>
<dbReference type="EMBL" id="FMAF01000009">
    <property type="protein sequence ID" value="SCB36605.1"/>
    <property type="molecule type" value="Genomic_DNA"/>
</dbReference>
<feature type="domain" description="Major facilitator superfamily (MFS) profile" evidence="6">
    <location>
        <begin position="20"/>
        <end position="405"/>
    </location>
</feature>
<evidence type="ECO:0000256" key="4">
    <source>
        <dbReference type="ARBA" id="ARBA00023136"/>
    </source>
</evidence>
<feature type="transmembrane region" description="Helical" evidence="5">
    <location>
        <begin position="250"/>
        <end position="269"/>
    </location>
</feature>
<feature type="transmembrane region" description="Helical" evidence="5">
    <location>
        <begin position="351"/>
        <end position="374"/>
    </location>
</feature>
<feature type="transmembrane region" description="Helical" evidence="5">
    <location>
        <begin position="85"/>
        <end position="103"/>
    </location>
</feature>
<evidence type="ECO:0000256" key="3">
    <source>
        <dbReference type="ARBA" id="ARBA00022989"/>
    </source>
</evidence>
<feature type="transmembrane region" description="Helical" evidence="5">
    <location>
        <begin position="380"/>
        <end position="399"/>
    </location>
</feature>
<feature type="transmembrane region" description="Helical" evidence="5">
    <location>
        <begin position="169"/>
        <end position="188"/>
    </location>
</feature>
<keyword evidence="4 5" id="KW-0472">Membrane</keyword>
<dbReference type="Gene3D" id="1.20.1250.20">
    <property type="entry name" value="MFS general substrate transporter like domains"/>
    <property type="match status" value="2"/>
</dbReference>
<reference evidence="7 8" key="1">
    <citation type="submission" date="2016-08" db="EMBL/GenBank/DDBJ databases">
        <authorList>
            <person name="Seilhamer J.J."/>
        </authorList>
    </citation>
    <scope>NUCLEOTIDE SEQUENCE [LARGE SCALE GENOMIC DNA]</scope>
    <source>
        <strain evidence="7 8">P1-7</strain>
    </source>
</reference>
<feature type="transmembrane region" description="Helical" evidence="5">
    <location>
        <begin position="144"/>
        <end position="163"/>
    </location>
</feature>
<feature type="transmembrane region" description="Helical" evidence="5">
    <location>
        <begin position="290"/>
        <end position="310"/>
    </location>
</feature>
<feature type="transmembrane region" description="Helical" evidence="5">
    <location>
        <begin position="219"/>
        <end position="238"/>
    </location>
</feature>
<name>A0A1C3W9R5_9HYPH</name>
<dbReference type="SUPFAM" id="SSF103473">
    <property type="entry name" value="MFS general substrate transporter"/>
    <property type="match status" value="1"/>
</dbReference>
<keyword evidence="3 5" id="KW-1133">Transmembrane helix</keyword>
<dbReference type="PROSITE" id="PS50850">
    <property type="entry name" value="MFS"/>
    <property type="match status" value="1"/>
</dbReference>
<sequence length="423" mass="44943">MSPETSIEASFWKKAARFRALVPVMVAICVIGTGNSLLTTSISLSLSLPGIDPGVVQLLLTGFPVGFLAGCLAARFLVARAGHRGTFLFVSFLAAFTGFGYMATMATPVWLVLRLLNGFAMAVLFVVSESWINLYADQSNRGAYFSLYMMMTSLAVLFGQLMVEAAGPHSPYLFLMGALTITAGTLYCRFAGRPWPALPVRTVQPLQVDVSAADQRYGLWKLVILAPVTIIAVFQAGMTNMNVFALTPLYGAKIALPAATTVGLVTAFSMGGMLAQTPVGWLSDRLDRRWMLLVQGVLAATLCGGIIMLADAHVPVLFVLFFLYGATALTIYPVGIAFANSQIDSRHMVSASGGLLLLYSIGNVMTPGVAAGLMDYVAPYALFIMLGSGAALVSVGACFNLRRKSEPQMVDAAPDCLASGVKQ</sequence>
<dbReference type="InterPro" id="IPR047200">
    <property type="entry name" value="MFS_YcaD-like"/>
</dbReference>
<dbReference type="Proteomes" id="UP000199205">
    <property type="component" value="Unassembled WGS sequence"/>
</dbReference>
<dbReference type="GO" id="GO:0005886">
    <property type="term" value="C:plasma membrane"/>
    <property type="evidence" value="ECO:0007669"/>
    <property type="project" value="TreeGrafter"/>
</dbReference>
<dbReference type="InterPro" id="IPR020846">
    <property type="entry name" value="MFS_dom"/>
</dbReference>
<evidence type="ECO:0000313" key="7">
    <source>
        <dbReference type="EMBL" id="SCB36605.1"/>
    </source>
</evidence>
<dbReference type="InterPro" id="IPR036259">
    <property type="entry name" value="MFS_trans_sf"/>
</dbReference>
<keyword evidence="2 5" id="KW-0812">Transmembrane</keyword>
<proteinExistence type="predicted"/>
<gene>
    <name evidence="7" type="ORF">GA0061101_10993</name>
</gene>